<name>A0A6J5PXH1_9CAUD</name>
<keyword evidence="1" id="KW-1133">Transmembrane helix</keyword>
<accession>A0A6J5PXH1</accession>
<feature type="transmembrane region" description="Helical" evidence="1">
    <location>
        <begin position="15"/>
        <end position="35"/>
    </location>
</feature>
<dbReference type="EMBL" id="LR797195">
    <property type="protein sequence ID" value="CAB4193741.1"/>
    <property type="molecule type" value="Genomic_DNA"/>
</dbReference>
<proteinExistence type="predicted"/>
<reference evidence="2" key="1">
    <citation type="submission" date="2020-05" db="EMBL/GenBank/DDBJ databases">
        <authorList>
            <person name="Chiriac C."/>
            <person name="Salcher M."/>
            <person name="Ghai R."/>
            <person name="Kavagutti S V."/>
        </authorList>
    </citation>
    <scope>NUCLEOTIDE SEQUENCE</scope>
</reference>
<sequence length="106" mass="11744">MNFTKVLIARSIKPIINIIILVSIATAAFQLGGIYNASKKEEVKVLNPYAHAFSPEEISIAVNESNELIMIERATGKYIVYSDKIGQTIFGMYANRIHQEVTNAGK</sequence>
<evidence type="ECO:0000313" key="2">
    <source>
        <dbReference type="EMBL" id="CAB4175397.1"/>
    </source>
</evidence>
<gene>
    <name evidence="3" type="ORF">UFOVP1247_136</name>
    <name evidence="2" type="ORF">UFOVP970_176</name>
</gene>
<dbReference type="EMBL" id="LR796916">
    <property type="protein sequence ID" value="CAB4175397.1"/>
    <property type="molecule type" value="Genomic_DNA"/>
</dbReference>
<keyword evidence="1" id="KW-0812">Transmembrane</keyword>
<keyword evidence="1" id="KW-0472">Membrane</keyword>
<organism evidence="2">
    <name type="scientific">uncultured Caudovirales phage</name>
    <dbReference type="NCBI Taxonomy" id="2100421"/>
    <lineage>
        <taxon>Viruses</taxon>
        <taxon>Duplodnaviria</taxon>
        <taxon>Heunggongvirae</taxon>
        <taxon>Uroviricota</taxon>
        <taxon>Caudoviricetes</taxon>
        <taxon>Peduoviridae</taxon>
        <taxon>Maltschvirus</taxon>
        <taxon>Maltschvirus maltsch</taxon>
    </lineage>
</organism>
<evidence type="ECO:0000256" key="1">
    <source>
        <dbReference type="SAM" id="Phobius"/>
    </source>
</evidence>
<evidence type="ECO:0000313" key="3">
    <source>
        <dbReference type="EMBL" id="CAB4193741.1"/>
    </source>
</evidence>
<protein>
    <submittedName>
        <fullName evidence="2">Uncharacterized protein</fullName>
    </submittedName>
</protein>